<dbReference type="SUPFAM" id="SSF47616">
    <property type="entry name" value="GST C-terminal domain-like"/>
    <property type="match status" value="1"/>
</dbReference>
<evidence type="ECO:0008006" key="6">
    <source>
        <dbReference type="Google" id="ProtNLM"/>
    </source>
</evidence>
<dbReference type="InterPro" id="IPR036249">
    <property type="entry name" value="Thioredoxin-like_sf"/>
</dbReference>
<evidence type="ECO:0000313" key="4">
    <source>
        <dbReference type="EMBL" id="CRG86875.1"/>
    </source>
</evidence>
<dbReference type="Proteomes" id="UP000054383">
    <property type="component" value="Unassembled WGS sequence"/>
</dbReference>
<dbReference type="InterPro" id="IPR036282">
    <property type="entry name" value="Glutathione-S-Trfase_C_sf"/>
</dbReference>
<dbReference type="EMBL" id="CVMT01000003">
    <property type="protein sequence ID" value="CRG86875.1"/>
    <property type="molecule type" value="Genomic_DNA"/>
</dbReference>
<dbReference type="Pfam" id="PF13409">
    <property type="entry name" value="GST_N_2"/>
    <property type="match status" value="1"/>
</dbReference>
<protein>
    <recommendedName>
        <fullName evidence="6">Glutathione S-transferase</fullName>
    </recommendedName>
</protein>
<dbReference type="PANTHER" id="PTHR44051:SF9">
    <property type="entry name" value="GLUTATHIONE S-TRANSFERASE 1"/>
    <property type="match status" value="1"/>
</dbReference>
<evidence type="ECO:0000259" key="2">
    <source>
        <dbReference type="PROSITE" id="PS50404"/>
    </source>
</evidence>
<dbReference type="InterPro" id="IPR010987">
    <property type="entry name" value="Glutathione-S-Trfase_C-like"/>
</dbReference>
<dbReference type="SFLD" id="SFLDG00358">
    <property type="entry name" value="Main_(cytGST)"/>
    <property type="match status" value="1"/>
</dbReference>
<dbReference type="InterPro" id="IPR004045">
    <property type="entry name" value="Glutathione_S-Trfase_N"/>
</dbReference>
<dbReference type="PROSITE" id="PS50405">
    <property type="entry name" value="GST_CTER"/>
    <property type="match status" value="1"/>
</dbReference>
<dbReference type="PANTHER" id="PTHR44051">
    <property type="entry name" value="GLUTATHIONE S-TRANSFERASE-RELATED"/>
    <property type="match status" value="1"/>
</dbReference>
<organism evidence="4 5">
    <name type="scientific">Talaromyces islandicus</name>
    <name type="common">Penicillium islandicum</name>
    <dbReference type="NCBI Taxonomy" id="28573"/>
    <lineage>
        <taxon>Eukaryota</taxon>
        <taxon>Fungi</taxon>
        <taxon>Dikarya</taxon>
        <taxon>Ascomycota</taxon>
        <taxon>Pezizomycotina</taxon>
        <taxon>Eurotiomycetes</taxon>
        <taxon>Eurotiomycetidae</taxon>
        <taxon>Eurotiales</taxon>
        <taxon>Trichocomaceae</taxon>
        <taxon>Talaromyces</taxon>
        <taxon>Talaromyces sect. Islandici</taxon>
    </lineage>
</organism>
<dbReference type="PROSITE" id="PS50404">
    <property type="entry name" value="GST_NTER"/>
    <property type="match status" value="1"/>
</dbReference>
<evidence type="ECO:0000259" key="3">
    <source>
        <dbReference type="PROSITE" id="PS50405"/>
    </source>
</evidence>
<dbReference type="Gene3D" id="1.20.1050.10">
    <property type="match status" value="1"/>
</dbReference>
<dbReference type="Pfam" id="PF25907">
    <property type="entry name" value="DUF7962"/>
    <property type="match status" value="1"/>
</dbReference>
<proteinExistence type="inferred from homology"/>
<dbReference type="Gene3D" id="3.40.30.10">
    <property type="entry name" value="Glutaredoxin"/>
    <property type="match status" value="1"/>
</dbReference>
<feature type="domain" description="GST N-terminal" evidence="2">
    <location>
        <begin position="4"/>
        <end position="106"/>
    </location>
</feature>
<dbReference type="OrthoDB" id="2098326at2759"/>
<dbReference type="InterPro" id="IPR058268">
    <property type="entry name" value="DUF7962"/>
</dbReference>
<dbReference type="STRING" id="28573.A0A0U1LUH6"/>
<keyword evidence="5" id="KW-1185">Reference proteome</keyword>
<dbReference type="InterPro" id="IPR040079">
    <property type="entry name" value="Glutathione_S-Trfase"/>
</dbReference>
<gene>
    <name evidence="4" type="ORF">PISL3812_03887</name>
</gene>
<name>A0A0U1LUH6_TALIS</name>
<dbReference type="AlphaFoldDB" id="A0A0U1LUH6"/>
<evidence type="ECO:0000313" key="5">
    <source>
        <dbReference type="Proteomes" id="UP000054383"/>
    </source>
</evidence>
<dbReference type="OMA" id="GLADFNM"/>
<reference evidence="4 5" key="1">
    <citation type="submission" date="2015-04" db="EMBL/GenBank/DDBJ databases">
        <authorList>
            <person name="Syromyatnikov M.Y."/>
            <person name="Popov V.N."/>
        </authorList>
    </citation>
    <scope>NUCLEOTIDE SEQUENCE [LARGE SCALE GENOMIC DNA]</scope>
    <source>
        <strain evidence="4">WF-38-12</strain>
    </source>
</reference>
<dbReference type="SUPFAM" id="SSF52833">
    <property type="entry name" value="Thioredoxin-like"/>
    <property type="match status" value="1"/>
</dbReference>
<feature type="domain" description="GST C-terminal" evidence="3">
    <location>
        <begin position="111"/>
        <end position="250"/>
    </location>
</feature>
<accession>A0A0U1LUH6</accession>
<comment type="similarity">
    <text evidence="1">Belongs to the GST superfamily.</text>
</comment>
<evidence type="ECO:0000256" key="1">
    <source>
        <dbReference type="ARBA" id="ARBA00007409"/>
    </source>
</evidence>
<dbReference type="SFLD" id="SFLDS00019">
    <property type="entry name" value="Glutathione_Transferase_(cytos"/>
    <property type="match status" value="1"/>
</dbReference>
<sequence>MDSLQAPVLYHLSSAQSTRVLWALEELALSHGQKFELKSYKRQRGRAPTELQKVFPLGKSPILEIPGVELYRPLNFIDNGDETKRTVVTESRLILQFLSDKYSKGEWVPATEEDRQRDSFFQEFANSTVSVIVDRITYFQIIPVGSPWIVRPLMRAIFHPIEAIFSKDIDGPLTLMERALSDETPWFSGATLGLADFNMIWPLDGASQKKLIDEKKYPKVVGWLKRVRERPAYQNARKKGGSYDLVRYEM</sequence>